<dbReference type="InterPro" id="IPR038158">
    <property type="entry name" value="H-NOX_domain_sf"/>
</dbReference>
<protein>
    <submittedName>
        <fullName evidence="2">Haem-NO-binding</fullName>
    </submittedName>
</protein>
<evidence type="ECO:0000259" key="1">
    <source>
        <dbReference type="Pfam" id="PF07700"/>
    </source>
</evidence>
<dbReference type="Pfam" id="PF07700">
    <property type="entry name" value="HNOB"/>
    <property type="match status" value="1"/>
</dbReference>
<dbReference type="EMBL" id="FXUA01000001">
    <property type="protein sequence ID" value="SMP08274.1"/>
    <property type="molecule type" value="Genomic_DNA"/>
</dbReference>
<evidence type="ECO:0000313" key="2">
    <source>
        <dbReference type="EMBL" id="SMP08274.1"/>
    </source>
</evidence>
<proteinExistence type="predicted"/>
<dbReference type="InterPro" id="IPR024096">
    <property type="entry name" value="NO_sig/Golgi_transp_ligand-bd"/>
</dbReference>
<comment type="caution">
    <text evidence="2">The sequence shown here is derived from an EMBL/GenBank/DDBJ whole genome shotgun (WGS) entry which is preliminary data.</text>
</comment>
<accession>A0ABY1NFU4</accession>
<dbReference type="PANTHER" id="PTHR45655">
    <property type="entry name" value="GUANYLATE CYCLASE SOLUBLE SUBUNIT BETA-2"/>
    <property type="match status" value="1"/>
</dbReference>
<dbReference type="RefSeq" id="WP_283411646.1">
    <property type="nucleotide sequence ID" value="NZ_FXUA01000001.1"/>
</dbReference>
<gene>
    <name evidence="2" type="ORF">SAMN06265367_101722</name>
</gene>
<reference evidence="2 3" key="1">
    <citation type="submission" date="2017-05" db="EMBL/GenBank/DDBJ databases">
        <authorList>
            <person name="Varghese N."/>
            <person name="Submissions S."/>
        </authorList>
    </citation>
    <scope>NUCLEOTIDE SEQUENCE [LARGE SCALE GENOMIC DNA]</scope>
    <source>
        <strain evidence="2 3">DSM 15360</strain>
    </source>
</reference>
<sequence length="180" mass="20576">MYGLVNKSIQELITTNFGEEKWDIIKLNSGIEIDYFISTEPYDDSITFKLAQAASEELNVSVDEILFVFGEWWILKTGNEKYGGLMKAGGNNLKEFLINLPLFHDRIMLLYPKLTPPEFEIAEIEENSLVLYYISKRDGLVGFMKGLLSGLGKLFETPVEIDHINSKENGHDNEVFKVSW</sequence>
<dbReference type="PANTHER" id="PTHR45655:SF13">
    <property type="entry name" value="SOLUBLE GUANYLATE CYCLASE GCY-32-RELATED"/>
    <property type="match status" value="1"/>
</dbReference>
<dbReference type="InterPro" id="IPR011644">
    <property type="entry name" value="Heme_NO-bd"/>
</dbReference>
<keyword evidence="3" id="KW-1185">Reference proteome</keyword>
<feature type="domain" description="Heme NO-binding" evidence="1">
    <location>
        <begin position="2"/>
        <end position="163"/>
    </location>
</feature>
<name>A0ABY1NFU4_9BACT</name>
<dbReference type="Gene3D" id="3.90.1520.10">
    <property type="entry name" value="H-NOX domain"/>
    <property type="match status" value="1"/>
</dbReference>
<evidence type="ECO:0000313" key="3">
    <source>
        <dbReference type="Proteomes" id="UP001157915"/>
    </source>
</evidence>
<organism evidence="2 3">
    <name type="scientific">Algoriphagus winogradskyi</name>
    <dbReference type="NCBI Taxonomy" id="237017"/>
    <lineage>
        <taxon>Bacteria</taxon>
        <taxon>Pseudomonadati</taxon>
        <taxon>Bacteroidota</taxon>
        <taxon>Cytophagia</taxon>
        <taxon>Cytophagales</taxon>
        <taxon>Cyclobacteriaceae</taxon>
        <taxon>Algoriphagus</taxon>
    </lineage>
</organism>
<dbReference type="Proteomes" id="UP001157915">
    <property type="component" value="Unassembled WGS sequence"/>
</dbReference>
<dbReference type="SUPFAM" id="SSF111126">
    <property type="entry name" value="Ligand-binding domain in the NO signalling and Golgi transport"/>
    <property type="match status" value="1"/>
</dbReference>